<evidence type="ECO:0000256" key="3">
    <source>
        <dbReference type="ARBA" id="ARBA00023125"/>
    </source>
</evidence>
<dbReference type="SUPFAM" id="SSF46785">
    <property type="entry name" value="Winged helix' DNA-binding domain"/>
    <property type="match status" value="1"/>
</dbReference>
<dbReference type="Pfam" id="PF03466">
    <property type="entry name" value="LysR_substrate"/>
    <property type="match status" value="1"/>
</dbReference>
<keyword evidence="7" id="KW-1185">Reference proteome</keyword>
<keyword evidence="3" id="KW-0238">DNA-binding</keyword>
<accession>A0ABU2NHX4</accession>
<keyword evidence="2" id="KW-0805">Transcription regulation</keyword>
<dbReference type="Proteomes" id="UP001183202">
    <property type="component" value="Unassembled WGS sequence"/>
</dbReference>
<dbReference type="Gene3D" id="3.40.190.290">
    <property type="match status" value="1"/>
</dbReference>
<dbReference type="InterPro" id="IPR005119">
    <property type="entry name" value="LysR_subst-bd"/>
</dbReference>
<gene>
    <name evidence="6" type="ORF">RM445_29150</name>
</gene>
<dbReference type="InterPro" id="IPR000847">
    <property type="entry name" value="LysR_HTH_N"/>
</dbReference>
<reference evidence="7" key="1">
    <citation type="submission" date="2023-07" db="EMBL/GenBank/DDBJ databases">
        <title>30 novel species of actinomycetes from the DSMZ collection.</title>
        <authorList>
            <person name="Nouioui I."/>
        </authorList>
    </citation>
    <scope>NUCLEOTIDE SEQUENCE [LARGE SCALE GENOMIC DNA]</scope>
    <source>
        <strain evidence="7">DSM 45834</strain>
    </source>
</reference>
<name>A0ABU2NHX4_9PSEU</name>
<organism evidence="6 7">
    <name type="scientific">Pseudonocardia charpentierae</name>
    <dbReference type="NCBI Taxonomy" id="3075545"/>
    <lineage>
        <taxon>Bacteria</taxon>
        <taxon>Bacillati</taxon>
        <taxon>Actinomycetota</taxon>
        <taxon>Actinomycetes</taxon>
        <taxon>Pseudonocardiales</taxon>
        <taxon>Pseudonocardiaceae</taxon>
        <taxon>Pseudonocardia</taxon>
    </lineage>
</organism>
<dbReference type="Pfam" id="PF00126">
    <property type="entry name" value="HTH_1"/>
    <property type="match status" value="1"/>
</dbReference>
<dbReference type="PANTHER" id="PTHR30126:SF40">
    <property type="entry name" value="HTH-TYPE TRANSCRIPTIONAL REGULATOR GLTR"/>
    <property type="match status" value="1"/>
</dbReference>
<dbReference type="InterPro" id="IPR036390">
    <property type="entry name" value="WH_DNA-bd_sf"/>
</dbReference>
<dbReference type="EMBL" id="JAVREJ010000036">
    <property type="protein sequence ID" value="MDT0353568.1"/>
    <property type="molecule type" value="Genomic_DNA"/>
</dbReference>
<comment type="similarity">
    <text evidence="1">Belongs to the LysR transcriptional regulatory family.</text>
</comment>
<dbReference type="PROSITE" id="PS50931">
    <property type="entry name" value="HTH_LYSR"/>
    <property type="match status" value="1"/>
</dbReference>
<evidence type="ECO:0000256" key="4">
    <source>
        <dbReference type="ARBA" id="ARBA00023163"/>
    </source>
</evidence>
<comment type="caution">
    <text evidence="6">The sequence shown here is derived from an EMBL/GenBank/DDBJ whole genome shotgun (WGS) entry which is preliminary data.</text>
</comment>
<evidence type="ECO:0000313" key="6">
    <source>
        <dbReference type="EMBL" id="MDT0353568.1"/>
    </source>
</evidence>
<evidence type="ECO:0000256" key="2">
    <source>
        <dbReference type="ARBA" id="ARBA00023015"/>
    </source>
</evidence>
<evidence type="ECO:0000259" key="5">
    <source>
        <dbReference type="PROSITE" id="PS50931"/>
    </source>
</evidence>
<keyword evidence="4" id="KW-0804">Transcription</keyword>
<dbReference type="Gene3D" id="1.10.10.10">
    <property type="entry name" value="Winged helix-like DNA-binding domain superfamily/Winged helix DNA-binding domain"/>
    <property type="match status" value="1"/>
</dbReference>
<feature type="domain" description="HTH lysR-type" evidence="5">
    <location>
        <begin position="1"/>
        <end position="58"/>
    </location>
</feature>
<dbReference type="RefSeq" id="WP_311560081.1">
    <property type="nucleotide sequence ID" value="NZ_JAVREJ010000036.1"/>
</dbReference>
<evidence type="ECO:0000256" key="1">
    <source>
        <dbReference type="ARBA" id="ARBA00009437"/>
    </source>
</evidence>
<dbReference type="PANTHER" id="PTHR30126">
    <property type="entry name" value="HTH-TYPE TRANSCRIPTIONAL REGULATOR"/>
    <property type="match status" value="1"/>
</dbReference>
<evidence type="ECO:0000313" key="7">
    <source>
        <dbReference type="Proteomes" id="UP001183202"/>
    </source>
</evidence>
<dbReference type="SUPFAM" id="SSF53850">
    <property type="entry name" value="Periplasmic binding protein-like II"/>
    <property type="match status" value="1"/>
</dbReference>
<sequence>MELADLRVFTTVVEEGGIAAAARKLHRVPSSVTTRVQHLEAALGVRLFVRERQRLHLSAEGERLLDYADRLLRLADEARSAVAGRPGGVLRLGALESTTASRLPAVLARFHRVCPDVRVELTTGTNDVLTAAMAERRLDAAFVAEAPASSVFDHLPLFAETLVVITALTHLPVTSARDVCDDSVIAFPHGCAYRRVLERWLGPGSLQRRRVLELASYHAIVACVASGTGVAVMPESVLDVLDAANVQRHCLPRAHAQVVTPLLWRRADTPPAVTALRQMLAEPTLPPHRAATIAGRAATR</sequence>
<protein>
    <submittedName>
        <fullName evidence="6">LysR family transcriptional regulator</fullName>
    </submittedName>
</protein>
<dbReference type="InterPro" id="IPR036388">
    <property type="entry name" value="WH-like_DNA-bd_sf"/>
</dbReference>
<proteinExistence type="inferred from homology"/>